<evidence type="ECO:0000313" key="3">
    <source>
        <dbReference type="Proteomes" id="UP001601059"/>
    </source>
</evidence>
<dbReference type="Pfam" id="PF17280">
    <property type="entry name" value="DUF5345"/>
    <property type="match status" value="1"/>
</dbReference>
<keyword evidence="3" id="KW-1185">Reference proteome</keyword>
<dbReference type="InterPro" id="IPR035238">
    <property type="entry name" value="DUF5345"/>
</dbReference>
<evidence type="ECO:0000313" key="2">
    <source>
        <dbReference type="EMBL" id="MFE8700175.1"/>
    </source>
</evidence>
<organism evidence="2 3">
    <name type="scientific">Cytobacillus spartinae</name>
    <dbReference type="NCBI Taxonomy" id="3299023"/>
    <lineage>
        <taxon>Bacteria</taxon>
        <taxon>Bacillati</taxon>
        <taxon>Bacillota</taxon>
        <taxon>Bacilli</taxon>
        <taxon>Bacillales</taxon>
        <taxon>Bacillaceae</taxon>
        <taxon>Cytobacillus</taxon>
    </lineage>
</organism>
<evidence type="ECO:0000256" key="1">
    <source>
        <dbReference type="SAM" id="Phobius"/>
    </source>
</evidence>
<dbReference type="Proteomes" id="UP001601059">
    <property type="component" value="Unassembled WGS sequence"/>
</dbReference>
<sequence>MKERKNGQLDHDQDEAILKSIEEIEIGLEKLDSSFHIETPNIEWFEQMVVQQKSELRKKLIRDVTIFVIVALIIVSTVLFTLQQLPVVFLILQVFASIFVITYSALRFKKQVNET</sequence>
<proteinExistence type="predicted"/>
<accession>A0ABW6KA79</accession>
<dbReference type="EMBL" id="JBIACK010000002">
    <property type="protein sequence ID" value="MFE8700175.1"/>
    <property type="molecule type" value="Genomic_DNA"/>
</dbReference>
<keyword evidence="1" id="KW-0812">Transmembrane</keyword>
<gene>
    <name evidence="2" type="ORF">ACFYKX_06110</name>
</gene>
<feature type="transmembrane region" description="Helical" evidence="1">
    <location>
        <begin position="60"/>
        <end position="81"/>
    </location>
</feature>
<reference evidence="2 3" key="1">
    <citation type="submission" date="2024-08" db="EMBL/GenBank/DDBJ databases">
        <title>Two novel Cytobacillus novel species.</title>
        <authorList>
            <person name="Liu G."/>
        </authorList>
    </citation>
    <scope>NUCLEOTIDE SEQUENCE [LARGE SCALE GENOMIC DNA]</scope>
    <source>
        <strain evidence="2 3">FJAT-54145</strain>
    </source>
</reference>
<dbReference type="RefSeq" id="WP_389359120.1">
    <property type="nucleotide sequence ID" value="NZ_JBIACK010000002.1"/>
</dbReference>
<keyword evidence="1" id="KW-0472">Membrane</keyword>
<name>A0ABW6KA79_9BACI</name>
<feature type="transmembrane region" description="Helical" evidence="1">
    <location>
        <begin position="87"/>
        <end position="106"/>
    </location>
</feature>
<protein>
    <submittedName>
        <fullName evidence="2">YxlC family protein</fullName>
    </submittedName>
</protein>
<comment type="caution">
    <text evidence="2">The sequence shown here is derived from an EMBL/GenBank/DDBJ whole genome shotgun (WGS) entry which is preliminary data.</text>
</comment>
<keyword evidence="1" id="KW-1133">Transmembrane helix</keyword>